<evidence type="ECO:0000313" key="2">
    <source>
        <dbReference type="Proteomes" id="UP000821865"/>
    </source>
</evidence>
<name>A0ACB8D8R4_DERSI</name>
<proteinExistence type="predicted"/>
<evidence type="ECO:0000313" key="1">
    <source>
        <dbReference type="EMBL" id="KAH7960774.1"/>
    </source>
</evidence>
<gene>
    <name evidence="1" type="ORF">HPB49_023306</name>
</gene>
<keyword evidence="2" id="KW-1185">Reference proteome</keyword>
<dbReference type="EMBL" id="CM023472">
    <property type="protein sequence ID" value="KAH7960774.1"/>
    <property type="molecule type" value="Genomic_DNA"/>
</dbReference>
<comment type="caution">
    <text evidence="1">The sequence shown here is derived from an EMBL/GenBank/DDBJ whole genome shotgun (WGS) entry which is preliminary data.</text>
</comment>
<sequence length="184" mass="20922">MSGSMHSDVCDVYLCRAPIQNMDSASANMLSYFASSSRSVCGNSWEKHWLVIFDYGADVVLVCDANMDHAGDLTGRKYWKKRNVFKNTYSYKRHLGTHRVPEERIDEVMRNMCDTGRYHLTNNNCQKWVKELLRRLGVQTPSDEHDAQTVVEEVFQPAIGAALIVGVMALATFFLGAGRRNDRH</sequence>
<protein>
    <submittedName>
        <fullName evidence="1">Uncharacterized protein</fullName>
    </submittedName>
</protein>
<accession>A0ACB8D8R4</accession>
<dbReference type="Proteomes" id="UP000821865">
    <property type="component" value="Chromosome 3"/>
</dbReference>
<reference evidence="1" key="1">
    <citation type="submission" date="2020-05" db="EMBL/GenBank/DDBJ databases">
        <title>Large-scale comparative analyses of tick genomes elucidate their genetic diversity and vector capacities.</title>
        <authorList>
            <person name="Jia N."/>
            <person name="Wang J."/>
            <person name="Shi W."/>
            <person name="Du L."/>
            <person name="Sun Y."/>
            <person name="Zhan W."/>
            <person name="Jiang J."/>
            <person name="Wang Q."/>
            <person name="Zhang B."/>
            <person name="Ji P."/>
            <person name="Sakyi L.B."/>
            <person name="Cui X."/>
            <person name="Yuan T."/>
            <person name="Jiang B."/>
            <person name="Yang W."/>
            <person name="Lam T.T.-Y."/>
            <person name="Chang Q."/>
            <person name="Ding S."/>
            <person name="Wang X."/>
            <person name="Zhu J."/>
            <person name="Ruan X."/>
            <person name="Zhao L."/>
            <person name="Wei J."/>
            <person name="Que T."/>
            <person name="Du C."/>
            <person name="Cheng J."/>
            <person name="Dai P."/>
            <person name="Han X."/>
            <person name="Huang E."/>
            <person name="Gao Y."/>
            <person name="Liu J."/>
            <person name="Shao H."/>
            <person name="Ye R."/>
            <person name="Li L."/>
            <person name="Wei W."/>
            <person name="Wang X."/>
            <person name="Wang C."/>
            <person name="Yang T."/>
            <person name="Huo Q."/>
            <person name="Li W."/>
            <person name="Guo W."/>
            <person name="Chen H."/>
            <person name="Zhou L."/>
            <person name="Ni X."/>
            <person name="Tian J."/>
            <person name="Zhou Y."/>
            <person name="Sheng Y."/>
            <person name="Liu T."/>
            <person name="Pan Y."/>
            <person name="Xia L."/>
            <person name="Li J."/>
            <person name="Zhao F."/>
            <person name="Cao W."/>
        </authorList>
    </citation>
    <scope>NUCLEOTIDE SEQUENCE</scope>
    <source>
        <strain evidence="1">Dsil-2018</strain>
    </source>
</reference>
<organism evidence="1 2">
    <name type="scientific">Dermacentor silvarum</name>
    <name type="common">Tick</name>
    <dbReference type="NCBI Taxonomy" id="543639"/>
    <lineage>
        <taxon>Eukaryota</taxon>
        <taxon>Metazoa</taxon>
        <taxon>Ecdysozoa</taxon>
        <taxon>Arthropoda</taxon>
        <taxon>Chelicerata</taxon>
        <taxon>Arachnida</taxon>
        <taxon>Acari</taxon>
        <taxon>Parasitiformes</taxon>
        <taxon>Ixodida</taxon>
        <taxon>Ixodoidea</taxon>
        <taxon>Ixodidae</taxon>
        <taxon>Rhipicephalinae</taxon>
        <taxon>Dermacentor</taxon>
    </lineage>
</organism>